<evidence type="ECO:0000256" key="3">
    <source>
        <dbReference type="ARBA" id="ARBA00022448"/>
    </source>
</evidence>
<dbReference type="Pfam" id="PF01490">
    <property type="entry name" value="Aa_trans"/>
    <property type="match status" value="1"/>
</dbReference>
<evidence type="ECO:0000256" key="1">
    <source>
        <dbReference type="ARBA" id="ARBA00004141"/>
    </source>
</evidence>
<evidence type="ECO:0000256" key="2">
    <source>
        <dbReference type="ARBA" id="ARBA00008066"/>
    </source>
</evidence>
<feature type="transmembrane region" description="Helical" evidence="9">
    <location>
        <begin position="68"/>
        <end position="90"/>
    </location>
</feature>
<keyword evidence="4 9" id="KW-0812">Transmembrane</keyword>
<dbReference type="OrthoDB" id="28208at2759"/>
<feature type="transmembrane region" description="Helical" evidence="9">
    <location>
        <begin position="116"/>
        <end position="137"/>
    </location>
</feature>
<evidence type="ECO:0000313" key="12">
    <source>
        <dbReference type="Proteomes" id="UP000193498"/>
    </source>
</evidence>
<evidence type="ECO:0000256" key="5">
    <source>
        <dbReference type="ARBA" id="ARBA00022970"/>
    </source>
</evidence>
<evidence type="ECO:0000259" key="10">
    <source>
        <dbReference type="Pfam" id="PF01490"/>
    </source>
</evidence>
<feature type="transmembrane region" description="Helical" evidence="9">
    <location>
        <begin position="157"/>
        <end position="174"/>
    </location>
</feature>
<feature type="transmembrane region" description="Helical" evidence="9">
    <location>
        <begin position="43"/>
        <end position="62"/>
    </location>
</feature>
<feature type="transmembrane region" description="Helical" evidence="9">
    <location>
        <begin position="181"/>
        <end position="200"/>
    </location>
</feature>
<reference evidence="11 12" key="1">
    <citation type="submission" date="2016-07" db="EMBL/GenBank/DDBJ databases">
        <title>Pervasive Adenine N6-methylation of Active Genes in Fungi.</title>
        <authorList>
            <consortium name="DOE Joint Genome Institute"/>
            <person name="Mondo S.J."/>
            <person name="Dannebaum R.O."/>
            <person name="Kuo R.C."/>
            <person name="Labutti K."/>
            <person name="Haridas S."/>
            <person name="Kuo A."/>
            <person name="Salamov A."/>
            <person name="Ahrendt S.R."/>
            <person name="Lipzen A."/>
            <person name="Sullivan W."/>
            <person name="Andreopoulos W.B."/>
            <person name="Clum A."/>
            <person name="Lindquist E."/>
            <person name="Daum C."/>
            <person name="Ramamoorthy G.K."/>
            <person name="Gryganskyi A."/>
            <person name="Culley D."/>
            <person name="Magnuson J.K."/>
            <person name="James T.Y."/>
            <person name="O'Malley M.A."/>
            <person name="Stajich J.E."/>
            <person name="Spatafora J.W."/>
            <person name="Visel A."/>
            <person name="Grigoriev I.V."/>
        </authorList>
    </citation>
    <scope>NUCLEOTIDE SEQUENCE [LARGE SCALE GENOMIC DNA]</scope>
    <source>
        <strain evidence="11 12">CBS 931.73</strain>
    </source>
</reference>
<dbReference type="Proteomes" id="UP000193498">
    <property type="component" value="Unassembled WGS sequence"/>
</dbReference>
<feature type="transmembrane region" description="Helical" evidence="9">
    <location>
        <begin position="298"/>
        <end position="318"/>
    </location>
</feature>
<dbReference type="EMBL" id="MCFE01000172">
    <property type="protein sequence ID" value="ORX95589.1"/>
    <property type="molecule type" value="Genomic_DNA"/>
</dbReference>
<dbReference type="AlphaFoldDB" id="A0A1Y1YC70"/>
<comment type="subcellular location">
    <subcellularLocation>
        <location evidence="1">Membrane</location>
        <topology evidence="1">Multi-pass membrane protein</topology>
    </subcellularLocation>
</comment>
<keyword evidence="6 9" id="KW-1133">Transmembrane helix</keyword>
<feature type="compositionally biased region" description="Polar residues" evidence="8">
    <location>
        <begin position="1"/>
        <end position="18"/>
    </location>
</feature>
<comment type="similarity">
    <text evidence="2">Belongs to the amino acid/polyamine transporter 2 family.</text>
</comment>
<feature type="transmembrane region" description="Helical" evidence="9">
    <location>
        <begin position="220"/>
        <end position="239"/>
    </location>
</feature>
<keyword evidence="3" id="KW-0813">Transport</keyword>
<feature type="transmembrane region" description="Helical" evidence="9">
    <location>
        <begin position="439"/>
        <end position="461"/>
    </location>
</feature>
<dbReference type="InterPro" id="IPR013057">
    <property type="entry name" value="AA_transpt_TM"/>
</dbReference>
<evidence type="ECO:0000256" key="9">
    <source>
        <dbReference type="SAM" id="Phobius"/>
    </source>
</evidence>
<feature type="transmembrane region" description="Helical" evidence="9">
    <location>
        <begin position="259"/>
        <end position="278"/>
    </location>
</feature>
<keyword evidence="12" id="KW-1185">Reference proteome</keyword>
<name>A0A1Y1YC70_9FUNG</name>
<feature type="transmembrane region" description="Helical" evidence="9">
    <location>
        <begin position="365"/>
        <end position="391"/>
    </location>
</feature>
<dbReference type="InParanoid" id="A0A1Y1YC70"/>
<keyword evidence="7 9" id="KW-0472">Membrane</keyword>
<evidence type="ECO:0000313" key="11">
    <source>
        <dbReference type="EMBL" id="ORX95589.1"/>
    </source>
</evidence>
<evidence type="ECO:0000256" key="4">
    <source>
        <dbReference type="ARBA" id="ARBA00022692"/>
    </source>
</evidence>
<comment type="caution">
    <text evidence="11">The sequence shown here is derived from an EMBL/GenBank/DDBJ whole genome shotgun (WGS) entry which is preliminary data.</text>
</comment>
<dbReference type="STRING" id="1314790.A0A1Y1YC70"/>
<accession>A0A1Y1YC70</accession>
<evidence type="ECO:0000256" key="8">
    <source>
        <dbReference type="SAM" id="MobiDB-lite"/>
    </source>
</evidence>
<feature type="region of interest" description="Disordered" evidence="8">
    <location>
        <begin position="1"/>
        <end position="38"/>
    </location>
</feature>
<proteinExistence type="inferred from homology"/>
<organism evidence="11 12">
    <name type="scientific">Basidiobolus meristosporus CBS 931.73</name>
    <dbReference type="NCBI Taxonomy" id="1314790"/>
    <lineage>
        <taxon>Eukaryota</taxon>
        <taxon>Fungi</taxon>
        <taxon>Fungi incertae sedis</taxon>
        <taxon>Zoopagomycota</taxon>
        <taxon>Entomophthoromycotina</taxon>
        <taxon>Basidiobolomycetes</taxon>
        <taxon>Basidiobolales</taxon>
        <taxon>Basidiobolaceae</taxon>
        <taxon>Basidiobolus</taxon>
    </lineage>
</organism>
<dbReference type="GO" id="GO:0015179">
    <property type="term" value="F:L-amino acid transmembrane transporter activity"/>
    <property type="evidence" value="ECO:0007669"/>
    <property type="project" value="TreeGrafter"/>
</dbReference>
<gene>
    <name evidence="11" type="ORF">K493DRAFT_282746</name>
</gene>
<protein>
    <recommendedName>
        <fullName evidence="10">Amino acid transporter transmembrane domain-containing protein</fullName>
    </recommendedName>
</protein>
<feature type="transmembrane region" description="Helical" evidence="9">
    <location>
        <begin position="339"/>
        <end position="359"/>
    </location>
</feature>
<dbReference type="PANTHER" id="PTHR22950:SF458">
    <property type="entry name" value="SODIUM-COUPLED NEUTRAL AMINO ACID TRANSPORTER 11-RELATED"/>
    <property type="match status" value="1"/>
</dbReference>
<sequence>MMANASDSTSSVGGCSTEEQIKSRSTQDADTVPNSGTSSTTAVSFNILNSVIGSGILGIPFAMREGGFFAGIVILLSVAALTNFSMNALIKSGRKVGVYQFPYLAEKTLGQVGYHFLNFIVWFDCIGSCVSYLIIIGDTIPPLAAMSVPGIQILQNRVYAILFSTIFIAPLIFFRTVSPLAKFSVVSVCCLPIISLTVAIRAPKYAAEHDISYDFIGDNVLGAIGVMSFAFVVNQSAFLHFASLKNSTDKRWLKSTRNAVIGSVGLYIMFAVVGYMSFGSDIQDNIFKNFPADDPYINFARFCLFVTLLFTFPMLFYPAREIVYVVTKCQTPTRIPTRFEHITISVVFFILSVFLSCLIHDLGKVYQVIGALCASGISYLVPAAVFLATFWNSRLIWSKLRHTVDRLSDKDNEATVQTPLLPGQPGPVASRLEGSDFSLLDIVGCGVLLIVGLISLIAGTAHTVSDILNGK</sequence>
<feature type="domain" description="Amino acid transporter transmembrane" evidence="10">
    <location>
        <begin position="37"/>
        <end position="403"/>
    </location>
</feature>
<evidence type="ECO:0000256" key="7">
    <source>
        <dbReference type="ARBA" id="ARBA00023136"/>
    </source>
</evidence>
<evidence type="ECO:0000256" key="6">
    <source>
        <dbReference type="ARBA" id="ARBA00022989"/>
    </source>
</evidence>
<keyword evidence="5" id="KW-0029">Amino-acid transport</keyword>
<dbReference type="GO" id="GO:0016020">
    <property type="term" value="C:membrane"/>
    <property type="evidence" value="ECO:0007669"/>
    <property type="project" value="UniProtKB-SubCell"/>
</dbReference>
<dbReference type="PANTHER" id="PTHR22950">
    <property type="entry name" value="AMINO ACID TRANSPORTER"/>
    <property type="match status" value="1"/>
</dbReference>
<feature type="compositionally biased region" description="Polar residues" evidence="8">
    <location>
        <begin position="28"/>
        <end position="38"/>
    </location>
</feature>